<sequence length="77" mass="8099">MLSSDPPCAERVRSGCCRLQVQQVPSALFRVPTCSRGSSPGPSPDIAPTASRTDMPAALRGTRAAPRRPAEPRTPGN</sequence>
<gene>
    <name evidence="2" type="primary">Hypp4965</name>
    <name evidence="2" type="ORF">BLAG_LOCUS24382</name>
</gene>
<evidence type="ECO:0000313" key="2">
    <source>
        <dbReference type="EMBL" id="CAH1272848.1"/>
    </source>
</evidence>
<dbReference type="Proteomes" id="UP000838412">
    <property type="component" value="Chromosome 8"/>
</dbReference>
<dbReference type="EMBL" id="OV696693">
    <property type="protein sequence ID" value="CAH1272848.1"/>
    <property type="molecule type" value="Genomic_DNA"/>
</dbReference>
<keyword evidence="3" id="KW-1185">Reference proteome</keyword>
<protein>
    <submittedName>
        <fullName evidence="2">Hypp4965 protein</fullName>
    </submittedName>
</protein>
<evidence type="ECO:0000313" key="3">
    <source>
        <dbReference type="Proteomes" id="UP000838412"/>
    </source>
</evidence>
<organism evidence="2 3">
    <name type="scientific">Branchiostoma lanceolatum</name>
    <name type="common">Common lancelet</name>
    <name type="synonym">Amphioxus lanceolatum</name>
    <dbReference type="NCBI Taxonomy" id="7740"/>
    <lineage>
        <taxon>Eukaryota</taxon>
        <taxon>Metazoa</taxon>
        <taxon>Chordata</taxon>
        <taxon>Cephalochordata</taxon>
        <taxon>Leptocardii</taxon>
        <taxon>Amphioxiformes</taxon>
        <taxon>Branchiostomatidae</taxon>
        <taxon>Branchiostoma</taxon>
    </lineage>
</organism>
<dbReference type="AlphaFoldDB" id="A0A8K0AFA6"/>
<feature type="region of interest" description="Disordered" evidence="1">
    <location>
        <begin position="32"/>
        <end position="77"/>
    </location>
</feature>
<evidence type="ECO:0000256" key="1">
    <source>
        <dbReference type="SAM" id="MobiDB-lite"/>
    </source>
</evidence>
<accession>A0A8K0AFA6</accession>
<reference evidence="2" key="1">
    <citation type="submission" date="2022-01" db="EMBL/GenBank/DDBJ databases">
        <authorList>
            <person name="Braso-Vives M."/>
        </authorList>
    </citation>
    <scope>NUCLEOTIDE SEQUENCE</scope>
</reference>
<proteinExistence type="predicted"/>
<name>A0A8K0AFA6_BRALA</name>